<evidence type="ECO:0000313" key="1">
    <source>
        <dbReference type="EMBL" id="ASK28084.1"/>
    </source>
</evidence>
<dbReference type="InterPro" id="IPR018392">
    <property type="entry name" value="LysM"/>
</dbReference>
<dbReference type="Gene3D" id="3.10.350.10">
    <property type="entry name" value="LysM domain"/>
    <property type="match status" value="3"/>
</dbReference>
<dbReference type="InterPro" id="IPR008258">
    <property type="entry name" value="Transglycosylase_SLT_dom_1"/>
</dbReference>
<dbReference type="SUPFAM" id="SSF53955">
    <property type="entry name" value="Lysozyme-like"/>
    <property type="match status" value="1"/>
</dbReference>
<dbReference type="AlphaFoldDB" id="A0A220S3N2"/>
<dbReference type="Pfam" id="PF01464">
    <property type="entry name" value="SLT"/>
    <property type="match status" value="1"/>
</dbReference>
<sequence length="733" mass="78954">MAKLKTIALTVSGLSAISGAAHAQNSNATPNQIGMSMMRLNSALLDQAKSQVFGSGSLWANLRKDFRIGEVNAELVRRHESKFSANSAYFDRTINRSKPYMYHIANEVKKRNMPAEIALLPFIESAFVTKAKSHVGASGLWQFMPSTGRHYGLEKSALYDGRHDVYAATDAALNYLQYLHGMFGDWSLALAAYNWGEGNVGRAVNRARAQGLEPTYENLRMPDETRNYVPKLLAVRNIVSSPQSFGMHISDIGNRPYFKAVSVDRPIDNSVIARLANISESEFLALNPAFNAPVFIPKNNRKLLLPADSVATFEKNYRSANPDSLLSWDVYKSYGNTGLNTVASETNMSVSEIKRLNGISSNTLSAGRNILVSKNSIPAGSVAQNAANVSDISYTPDSYRASKPEYAPVQVAKAVKVDAAKQFVKVDIPVVAEVSPRFVAPVDFINRTKSAATVTVQADAQAKSAQVASASPAVVSTVVEAPVSEIAKAETESKPISLASSLVKNDAKPASAVATTVNAAPVQSAQNSQAVTTVAVSEPLPLPTKVDHGGNVAETAEDSLMALVEKSSVRFDDGAAQTANQQVAVASEAAAQARTVRIAENRVKQQKRLNSRLARAGGQSGGSEQVASGMHRVADGDTLFNISKRYNLSVADLITANNIKGNNIRKGQLLKVSASAPNKAKQSNIRNVSYTVRKGDTLNTISSRFNVDINDIRRWNRNTRTVNPGQRLKLMGS</sequence>
<dbReference type="Pfam" id="PF01476">
    <property type="entry name" value="LysM"/>
    <property type="match status" value="3"/>
</dbReference>
<dbReference type="SUPFAM" id="SSF54106">
    <property type="entry name" value="LysM domain"/>
    <property type="match status" value="2"/>
</dbReference>
<evidence type="ECO:0000313" key="2">
    <source>
        <dbReference type="Proteomes" id="UP000198238"/>
    </source>
</evidence>
<dbReference type="PANTHER" id="PTHR33734">
    <property type="entry name" value="LYSM DOMAIN-CONTAINING GPI-ANCHORED PROTEIN 2"/>
    <property type="match status" value="1"/>
</dbReference>
<organism evidence="1 2">
    <name type="scientific">Neisseria chenwenguii</name>
    <dbReference type="NCBI Taxonomy" id="1853278"/>
    <lineage>
        <taxon>Bacteria</taxon>
        <taxon>Pseudomonadati</taxon>
        <taxon>Pseudomonadota</taxon>
        <taxon>Betaproteobacteria</taxon>
        <taxon>Neisseriales</taxon>
        <taxon>Neisseriaceae</taxon>
        <taxon>Neisseria</taxon>
    </lineage>
</organism>
<keyword evidence="2" id="KW-1185">Reference proteome</keyword>
<dbReference type="Gene3D" id="1.10.530.10">
    <property type="match status" value="1"/>
</dbReference>
<reference evidence="1 2" key="1">
    <citation type="submission" date="2017-06" db="EMBL/GenBank/DDBJ databases">
        <title>Neisseria chenwenguii sp. nov., isolated from the intestinal contents of Tibetan Plateau Pika in Yushu, Qinghai Province, China.</title>
        <authorList>
            <person name="Zhang G."/>
        </authorList>
    </citation>
    <scope>NUCLEOTIDE SEQUENCE [LARGE SCALE GENOMIC DNA]</scope>
    <source>
        <strain evidence="1 2">10023</strain>
    </source>
</reference>
<dbReference type="KEGG" id="nei:BG910_10405"/>
<dbReference type="OrthoDB" id="9815002at2"/>
<name>A0A220S3N2_9NEIS</name>
<dbReference type="RefSeq" id="WP_089036776.1">
    <property type="nucleotide sequence ID" value="NZ_CP022278.1"/>
</dbReference>
<dbReference type="FunFam" id="1.10.530.10:FF:000004">
    <property type="entry name" value="Membrane-bound lytic murein transglycosylase D"/>
    <property type="match status" value="1"/>
</dbReference>
<dbReference type="Proteomes" id="UP000198238">
    <property type="component" value="Chromosome"/>
</dbReference>
<dbReference type="EMBL" id="CP022278">
    <property type="protein sequence ID" value="ASK28084.1"/>
    <property type="molecule type" value="Genomic_DNA"/>
</dbReference>
<dbReference type="InterPro" id="IPR023346">
    <property type="entry name" value="Lysozyme-like_dom_sf"/>
</dbReference>
<dbReference type="PROSITE" id="PS51782">
    <property type="entry name" value="LYSM"/>
    <property type="match status" value="2"/>
</dbReference>
<dbReference type="CDD" id="cd00118">
    <property type="entry name" value="LysM"/>
    <property type="match status" value="2"/>
</dbReference>
<dbReference type="CDD" id="cd16894">
    <property type="entry name" value="MltD-like"/>
    <property type="match status" value="1"/>
</dbReference>
<dbReference type="InterPro" id="IPR036779">
    <property type="entry name" value="LysM_dom_sf"/>
</dbReference>
<gene>
    <name evidence="1" type="ORF">BG910_10405</name>
</gene>
<accession>A0A220S3N2</accession>
<proteinExistence type="predicted"/>
<protein>
    <submittedName>
        <fullName evidence="1">Lytic transglycosylase</fullName>
    </submittedName>
</protein>
<dbReference type="SMART" id="SM00257">
    <property type="entry name" value="LysM"/>
    <property type="match status" value="3"/>
</dbReference>
<dbReference type="PANTHER" id="PTHR33734:SF22">
    <property type="entry name" value="MEMBRANE-BOUND LYTIC MUREIN TRANSGLYCOSYLASE D"/>
    <property type="match status" value="1"/>
</dbReference>